<organism evidence="4">
    <name type="scientific">marine metagenome</name>
    <dbReference type="NCBI Taxonomy" id="408172"/>
    <lineage>
        <taxon>unclassified sequences</taxon>
        <taxon>metagenomes</taxon>
        <taxon>ecological metagenomes</taxon>
    </lineage>
</organism>
<feature type="transmembrane region" description="Helical" evidence="2">
    <location>
        <begin position="149"/>
        <end position="170"/>
    </location>
</feature>
<dbReference type="InterPro" id="IPR025640">
    <property type="entry name" value="GYF_2"/>
</dbReference>
<protein>
    <recommendedName>
        <fullName evidence="3">GYF domain-containing protein</fullName>
    </recommendedName>
</protein>
<proteinExistence type="predicted"/>
<name>A0A382VAK4_9ZZZZ</name>
<feature type="non-terminal residue" evidence="4">
    <location>
        <position position="1"/>
    </location>
</feature>
<keyword evidence="2" id="KW-1133">Transmembrane helix</keyword>
<keyword evidence="1" id="KW-0175">Coiled coil</keyword>
<dbReference type="EMBL" id="UINC01150415">
    <property type="protein sequence ID" value="SVD43447.1"/>
    <property type="molecule type" value="Genomic_DNA"/>
</dbReference>
<feature type="coiled-coil region" evidence="1">
    <location>
        <begin position="196"/>
        <end position="255"/>
    </location>
</feature>
<keyword evidence="2" id="KW-0472">Membrane</keyword>
<feature type="transmembrane region" description="Helical" evidence="2">
    <location>
        <begin position="117"/>
        <end position="142"/>
    </location>
</feature>
<keyword evidence="2" id="KW-0812">Transmembrane</keyword>
<feature type="non-terminal residue" evidence="4">
    <location>
        <position position="273"/>
    </location>
</feature>
<reference evidence="4" key="1">
    <citation type="submission" date="2018-05" db="EMBL/GenBank/DDBJ databases">
        <authorList>
            <person name="Lanie J.A."/>
            <person name="Ng W.-L."/>
            <person name="Kazmierczak K.M."/>
            <person name="Andrzejewski T.M."/>
            <person name="Davidsen T.M."/>
            <person name="Wayne K.J."/>
            <person name="Tettelin H."/>
            <person name="Glass J.I."/>
            <person name="Rusch D."/>
            <person name="Podicherti R."/>
            <person name="Tsui H.-C.T."/>
            <person name="Winkler M.E."/>
        </authorList>
    </citation>
    <scope>NUCLEOTIDE SEQUENCE</scope>
</reference>
<evidence type="ECO:0000259" key="3">
    <source>
        <dbReference type="Pfam" id="PF14237"/>
    </source>
</evidence>
<evidence type="ECO:0000256" key="1">
    <source>
        <dbReference type="SAM" id="Coils"/>
    </source>
</evidence>
<feature type="transmembrane region" description="Helical" evidence="2">
    <location>
        <begin position="92"/>
        <end position="111"/>
    </location>
</feature>
<dbReference type="AlphaFoldDB" id="A0A382VAK4"/>
<sequence>VGIQLKVDGRTKGSFSESEIREMVESGVAKPTDLAREQGKIKWKPLQELVSDLESSAPPTPKNEGGSREAISARSMEFITSMKSRICKGVDLDAAFIMRAGAGLFVAVMVLHLIATIYFLGFLLWHGLCLLAQIALAAPFFFKWKSNRFPFALTVIVLIYVLGNFGLLGIQITGEYWKAGLATSRNANVATQSPRLQSLEREKRKLEDQRNSTEKRMELGIEAATLKVNGKVEQARKAQEELYNLRTKLPKEERDKLTAKISLINAKISQRKW</sequence>
<evidence type="ECO:0000313" key="4">
    <source>
        <dbReference type="EMBL" id="SVD43447.1"/>
    </source>
</evidence>
<feature type="domain" description="GYF" evidence="3">
    <location>
        <begin position="7"/>
        <end position="48"/>
    </location>
</feature>
<gene>
    <name evidence="4" type="ORF">METZ01_LOCUS396301</name>
</gene>
<evidence type="ECO:0000256" key="2">
    <source>
        <dbReference type="SAM" id="Phobius"/>
    </source>
</evidence>
<accession>A0A382VAK4</accession>
<dbReference type="Pfam" id="PF14237">
    <property type="entry name" value="GYF_2"/>
    <property type="match status" value="1"/>
</dbReference>